<dbReference type="PANTHER" id="PTHR30023">
    <property type="entry name" value="D-ALANYL-D-ALANINE CARBOXYPEPTIDASE"/>
    <property type="match status" value="1"/>
</dbReference>
<dbReference type="STRING" id="493.BWD07_07970"/>
<dbReference type="RefSeq" id="WP_085416855.1">
    <property type="nucleotide sequence ID" value="NZ_CAUJPY010000037.1"/>
</dbReference>
<evidence type="ECO:0000256" key="2">
    <source>
        <dbReference type="ARBA" id="ARBA00022801"/>
    </source>
</evidence>
<dbReference type="AlphaFoldDB" id="A0A448D631"/>
<dbReference type="Gene3D" id="3.40.710.10">
    <property type="entry name" value="DD-peptidase/beta-lactamase superfamily"/>
    <property type="match status" value="2"/>
</dbReference>
<dbReference type="GO" id="GO:0009002">
    <property type="term" value="F:serine-type D-Ala-D-Ala carboxypeptidase activity"/>
    <property type="evidence" value="ECO:0007669"/>
    <property type="project" value="UniProtKB-EC"/>
</dbReference>
<keyword evidence="4" id="KW-0645">Protease</keyword>
<accession>A0A448D631</accession>
<evidence type="ECO:0000256" key="1">
    <source>
        <dbReference type="ARBA" id="ARBA00006096"/>
    </source>
</evidence>
<dbReference type="GO" id="GO:0006508">
    <property type="term" value="P:proteolysis"/>
    <property type="evidence" value="ECO:0007669"/>
    <property type="project" value="InterPro"/>
</dbReference>
<keyword evidence="4" id="KW-0121">Carboxypeptidase</keyword>
<dbReference type="EMBL" id="LR134313">
    <property type="protein sequence ID" value="VEE99688.1"/>
    <property type="molecule type" value="Genomic_DNA"/>
</dbReference>
<gene>
    <name evidence="4" type="primary">pbp3</name>
    <name evidence="4" type="ORF">NCTC10296_00472</name>
</gene>
<dbReference type="KEGG" id="nci:NCTC10296_00472"/>
<dbReference type="Gene3D" id="3.50.80.20">
    <property type="entry name" value="D-Ala-D-Ala carboxypeptidase C, peptidase S13"/>
    <property type="match status" value="1"/>
</dbReference>
<dbReference type="InterPro" id="IPR000667">
    <property type="entry name" value="Peptidase_S13"/>
</dbReference>
<name>A0A448D631_9NEIS</name>
<keyword evidence="3" id="KW-0732">Signal</keyword>
<sequence>MNTQCLSEKRMRRFLLSALLLLPAAASALDTGTIPPQEIAVYVQDLNSKTVRVAHQADASFNPASTMKLVTAFAAFNALGPDFRWQTEFKSAAPVSGGSLNGDIYWVGSGDPVMDQDDLIAAQQQLRDKGINRITGSLVFDRNIWGNAGTAHGFDDDAGEAFTTDPDPQMLAYKVVWLKPAFNEAGLPVITTNPPLPDVAQNNQVRFTPFGTCRSLKRYLSAKYENGVLHMSGTLPEACIGQETFINMLDTQDFAAKSFVNQWRAAGGQMASGYRVGTAPADAATLAVHRSPPLREALTSMNKLSNNVIARTVFLTMGERAADNQTGQNAQAAVRRELVKAGLDDEALILENGSGLSRRERLTARFLGELLAKSYESRFRQAFINTLPIAGTDGTLEHRFKSRKGELYLKTGTLKNVRALAGYYLPHHANSSPLAVVVLVNSPKSDYYVNEIDKIVERLLPPPQPAQ</sequence>
<dbReference type="EC" id="3.4.16.4" evidence="4"/>
<dbReference type="GO" id="GO:0000270">
    <property type="term" value="P:peptidoglycan metabolic process"/>
    <property type="evidence" value="ECO:0007669"/>
    <property type="project" value="TreeGrafter"/>
</dbReference>
<feature type="chain" id="PRO_5019360389" evidence="3">
    <location>
        <begin position="29"/>
        <end position="467"/>
    </location>
</feature>
<keyword evidence="2 4" id="KW-0378">Hydrolase</keyword>
<protein>
    <submittedName>
        <fullName evidence="4">Penicillin-binding protein 3</fullName>
        <ecNumber evidence="4">3.4.16.4</ecNumber>
    </submittedName>
</protein>
<reference evidence="4 5" key="1">
    <citation type="submission" date="2018-12" db="EMBL/GenBank/DDBJ databases">
        <authorList>
            <consortium name="Pathogen Informatics"/>
        </authorList>
    </citation>
    <scope>NUCLEOTIDE SEQUENCE [LARGE SCALE GENOMIC DNA]</scope>
    <source>
        <strain evidence="4 5">NCTC10296</strain>
    </source>
</reference>
<feature type="signal peptide" evidence="3">
    <location>
        <begin position="1"/>
        <end position="28"/>
    </location>
</feature>
<evidence type="ECO:0000313" key="5">
    <source>
        <dbReference type="Proteomes" id="UP000279284"/>
    </source>
</evidence>
<dbReference type="Pfam" id="PF02113">
    <property type="entry name" value="Peptidase_S13"/>
    <property type="match status" value="1"/>
</dbReference>
<keyword evidence="5" id="KW-1185">Reference proteome</keyword>
<evidence type="ECO:0000313" key="4">
    <source>
        <dbReference type="EMBL" id="VEE99688.1"/>
    </source>
</evidence>
<dbReference type="PRINTS" id="PR00922">
    <property type="entry name" value="DADACBPTASE3"/>
</dbReference>
<proteinExistence type="inferred from homology"/>
<dbReference type="PANTHER" id="PTHR30023:SF0">
    <property type="entry name" value="PENICILLIN-SENSITIVE CARBOXYPEPTIDASE A"/>
    <property type="match status" value="1"/>
</dbReference>
<dbReference type="InterPro" id="IPR012338">
    <property type="entry name" value="Beta-lactam/transpept-like"/>
</dbReference>
<dbReference type="NCBIfam" id="TIGR00666">
    <property type="entry name" value="PBP4"/>
    <property type="match status" value="1"/>
</dbReference>
<dbReference type="OrthoDB" id="9802627at2"/>
<dbReference type="SUPFAM" id="SSF56601">
    <property type="entry name" value="beta-lactamase/transpeptidase-like"/>
    <property type="match status" value="1"/>
</dbReference>
<organism evidence="4 5">
    <name type="scientific">Neisseria canis</name>
    <dbReference type="NCBI Taxonomy" id="493"/>
    <lineage>
        <taxon>Bacteria</taxon>
        <taxon>Pseudomonadati</taxon>
        <taxon>Pseudomonadota</taxon>
        <taxon>Betaproteobacteria</taxon>
        <taxon>Neisseriales</taxon>
        <taxon>Neisseriaceae</taxon>
        <taxon>Neisseria</taxon>
    </lineage>
</organism>
<comment type="similarity">
    <text evidence="1">Belongs to the peptidase S13 family.</text>
</comment>
<dbReference type="Proteomes" id="UP000279284">
    <property type="component" value="Chromosome"/>
</dbReference>
<evidence type="ECO:0000256" key="3">
    <source>
        <dbReference type="SAM" id="SignalP"/>
    </source>
</evidence>